<dbReference type="AlphaFoldDB" id="A0AAX6FCG1"/>
<dbReference type="SUPFAM" id="SSF54791">
    <property type="entry name" value="Eukaryotic type KH-domain (KH-domain type I)"/>
    <property type="match status" value="4"/>
</dbReference>
<reference evidence="6" key="1">
    <citation type="journal article" date="2023" name="GigaByte">
        <title>Genome assembly of the bearded iris, Iris pallida Lam.</title>
        <authorList>
            <person name="Bruccoleri R.E."/>
            <person name="Oakeley E.J."/>
            <person name="Faust A.M.E."/>
            <person name="Altorfer M."/>
            <person name="Dessus-Babus S."/>
            <person name="Burckhardt D."/>
            <person name="Oertli M."/>
            <person name="Naumann U."/>
            <person name="Petersen F."/>
            <person name="Wong J."/>
        </authorList>
    </citation>
    <scope>NUCLEOTIDE SEQUENCE</scope>
    <source>
        <strain evidence="6">GSM-AAB239-AS_SAM_17_03QT</strain>
    </source>
</reference>
<evidence type="ECO:0000256" key="1">
    <source>
        <dbReference type="ARBA" id="ARBA00022737"/>
    </source>
</evidence>
<feature type="region of interest" description="Disordered" evidence="3">
    <location>
        <begin position="1"/>
        <end position="39"/>
    </location>
</feature>
<dbReference type="InterPro" id="IPR036612">
    <property type="entry name" value="KH_dom_type_1_sf"/>
</dbReference>
<reference evidence="6" key="2">
    <citation type="submission" date="2023-04" db="EMBL/GenBank/DDBJ databases">
        <authorList>
            <person name="Bruccoleri R.E."/>
            <person name="Oakeley E.J."/>
            <person name="Faust A.-M."/>
            <person name="Dessus-Babus S."/>
            <person name="Altorfer M."/>
            <person name="Burckhardt D."/>
            <person name="Oertli M."/>
            <person name="Naumann U."/>
            <person name="Petersen F."/>
            <person name="Wong J."/>
        </authorList>
    </citation>
    <scope>NUCLEOTIDE SEQUENCE</scope>
    <source>
        <strain evidence="6">GSM-AAB239-AS_SAM_17_03QT</strain>
        <tissue evidence="6">Leaf</tissue>
    </source>
</reference>
<dbReference type="CDD" id="cd22459">
    <property type="entry name" value="KH-I_PEPPER_rpt1_like"/>
    <property type="match status" value="1"/>
</dbReference>
<feature type="compositionally biased region" description="Low complexity" evidence="3">
    <location>
        <begin position="11"/>
        <end position="25"/>
    </location>
</feature>
<gene>
    <name evidence="6" type="ORF">M6B38_141730</name>
    <name evidence="5" type="ORF">M6B38_204505</name>
</gene>
<comment type="caution">
    <text evidence="6">The sequence shown here is derived from an EMBL/GenBank/DDBJ whole genome shotgun (WGS) entry which is preliminary data.</text>
</comment>
<keyword evidence="1" id="KW-0677">Repeat</keyword>
<feature type="domain" description="K Homology" evidence="4">
    <location>
        <begin position="123"/>
        <end position="198"/>
    </location>
</feature>
<feature type="domain" description="K Homology" evidence="4">
    <location>
        <begin position="38"/>
        <end position="115"/>
    </location>
</feature>
<evidence type="ECO:0000256" key="3">
    <source>
        <dbReference type="SAM" id="MobiDB-lite"/>
    </source>
</evidence>
<dbReference type="Proteomes" id="UP001140949">
    <property type="component" value="Unassembled WGS sequence"/>
</dbReference>
<sequence>MEASAKRTLGTSSDSNAAAASTPTSKLRPPPSSSSSSDETLFRLLCPSDKTGAVIGKGGSIVRQIREETLAKVRIDDPVAGSDDRVILISAAAAETSSSSSPAQAALVRVFERISAEEKEAASPATCRLLAAGTQVGCVLGKGGKVVEKIRAESGAQVRVLGKEQVPACASAGDEVIQITGSFLAVRKALLSVSSCLQENPRAEATNPATTKSYGSSIRGPGLPTLLDPYAHRTYLPTLQDYNSRTYSSNPRVDVIASGHRKVQEEDIMFRMICSNERVGGIIGKAGIIVRALQNETGASIKVADPVSNSDERIIAISARENSEQKHSPAQEAVLLVHTRLTEAVVDKGSLVSARLLVPAQQIGCLLGRGGSIIADMRRATAANIRIFSKEQVPKCAEPNDEVVQVIGTFQSVQDALLRITSRIRETIFLQKPFSSAGMAQYPSATPEISPVPRTRNESTLGLSHVLDSPIGISNLTDPPLTHGVDRHGTDRVPFSYGAEMTGLRHCHSSSPRAWASQASIYK</sequence>
<name>A0AAX6FCG1_IRIPA</name>
<dbReference type="InterPro" id="IPR004088">
    <property type="entry name" value="KH_dom_type_1"/>
</dbReference>
<protein>
    <submittedName>
        <fullName evidence="6">KH domain-containing protein HEN4 isoform X2</fullName>
    </submittedName>
</protein>
<dbReference type="SMART" id="SM00322">
    <property type="entry name" value="KH"/>
    <property type="match status" value="4"/>
</dbReference>
<dbReference type="GO" id="GO:0003723">
    <property type="term" value="F:RNA binding"/>
    <property type="evidence" value="ECO:0007669"/>
    <property type="project" value="UniProtKB-UniRule"/>
</dbReference>
<accession>A0AAX6FCG1</accession>
<evidence type="ECO:0000313" key="5">
    <source>
        <dbReference type="EMBL" id="KAJ6799831.1"/>
    </source>
</evidence>
<feature type="domain" description="K Homology" evidence="4">
    <location>
        <begin position="350"/>
        <end position="425"/>
    </location>
</feature>
<dbReference type="InterPro" id="IPR004087">
    <property type="entry name" value="KH_dom"/>
</dbReference>
<dbReference type="PANTHER" id="PTHR10288">
    <property type="entry name" value="KH DOMAIN CONTAINING RNA BINDING PROTEIN"/>
    <property type="match status" value="1"/>
</dbReference>
<evidence type="ECO:0000313" key="6">
    <source>
        <dbReference type="EMBL" id="KAJ6813863.1"/>
    </source>
</evidence>
<evidence type="ECO:0000259" key="4">
    <source>
        <dbReference type="SMART" id="SM00322"/>
    </source>
</evidence>
<dbReference type="PROSITE" id="PS50084">
    <property type="entry name" value="KH_TYPE_1"/>
    <property type="match status" value="4"/>
</dbReference>
<dbReference type="CDD" id="cd22460">
    <property type="entry name" value="KH-I_PEPPER_rpt2_like"/>
    <property type="match status" value="2"/>
</dbReference>
<keyword evidence="2" id="KW-0694">RNA-binding</keyword>
<dbReference type="EMBL" id="JANAVB010030217">
    <property type="protein sequence ID" value="KAJ6813863.1"/>
    <property type="molecule type" value="Genomic_DNA"/>
</dbReference>
<proteinExistence type="predicted"/>
<feature type="domain" description="K Homology" evidence="4">
    <location>
        <begin position="266"/>
        <end position="346"/>
    </location>
</feature>
<dbReference type="Pfam" id="PF00013">
    <property type="entry name" value="KH_1"/>
    <property type="match status" value="4"/>
</dbReference>
<dbReference type="Gene3D" id="3.30.310.210">
    <property type="match status" value="1"/>
</dbReference>
<evidence type="ECO:0000256" key="2">
    <source>
        <dbReference type="PROSITE-ProRule" id="PRU00117"/>
    </source>
</evidence>
<organism evidence="6 7">
    <name type="scientific">Iris pallida</name>
    <name type="common">Sweet iris</name>
    <dbReference type="NCBI Taxonomy" id="29817"/>
    <lineage>
        <taxon>Eukaryota</taxon>
        <taxon>Viridiplantae</taxon>
        <taxon>Streptophyta</taxon>
        <taxon>Embryophyta</taxon>
        <taxon>Tracheophyta</taxon>
        <taxon>Spermatophyta</taxon>
        <taxon>Magnoliopsida</taxon>
        <taxon>Liliopsida</taxon>
        <taxon>Asparagales</taxon>
        <taxon>Iridaceae</taxon>
        <taxon>Iridoideae</taxon>
        <taxon>Irideae</taxon>
        <taxon>Iris</taxon>
    </lineage>
</organism>
<keyword evidence="7" id="KW-1185">Reference proteome</keyword>
<dbReference type="EMBL" id="JANAVB010039218">
    <property type="protein sequence ID" value="KAJ6799831.1"/>
    <property type="molecule type" value="Genomic_DNA"/>
</dbReference>
<evidence type="ECO:0000313" key="7">
    <source>
        <dbReference type="Proteomes" id="UP001140949"/>
    </source>
</evidence>
<dbReference type="Gene3D" id="3.30.1370.10">
    <property type="entry name" value="K Homology domain, type 1"/>
    <property type="match status" value="2"/>
</dbReference>